<dbReference type="SUPFAM" id="SSF49599">
    <property type="entry name" value="TRAF domain-like"/>
    <property type="match status" value="2"/>
</dbReference>
<dbReference type="InterPro" id="IPR008974">
    <property type="entry name" value="TRAF-like"/>
</dbReference>
<comment type="catalytic activity">
    <reaction evidence="1">
        <text>S-ubiquitinyl-[E2 ubiquitin-conjugating enzyme]-L-cysteine + [acceptor protein]-L-lysine = [E2 ubiquitin-conjugating enzyme]-L-cysteine + N(6)-ubiquitinyl-[acceptor protein]-L-lysine.</text>
        <dbReference type="EC" id="2.3.2.27"/>
    </reaction>
</comment>
<dbReference type="Pfam" id="PF21361">
    <property type="entry name" value="Sina_ZnF"/>
    <property type="match status" value="1"/>
</dbReference>
<dbReference type="InterPro" id="IPR018121">
    <property type="entry name" value="7-in-absentia-prot_TRAF-dom"/>
</dbReference>
<comment type="caution">
    <text evidence="11">The sequence shown here is derived from an EMBL/GenBank/DDBJ whole genome shotgun (WGS) entry which is preliminary data.</text>
</comment>
<dbReference type="GO" id="GO:0008270">
    <property type="term" value="F:zinc ion binding"/>
    <property type="evidence" value="ECO:0007669"/>
    <property type="project" value="UniProtKB-KW"/>
</dbReference>
<evidence type="ECO:0000256" key="4">
    <source>
        <dbReference type="ARBA" id="ARBA00012483"/>
    </source>
</evidence>
<keyword evidence="7" id="KW-0863">Zinc-finger</keyword>
<evidence type="ECO:0000313" key="12">
    <source>
        <dbReference type="Proteomes" id="UP000288805"/>
    </source>
</evidence>
<dbReference type="Gene3D" id="2.60.210.10">
    <property type="entry name" value="Apoptosis, Tumor Necrosis Factor Receptor Associated Protein 2, Chain A"/>
    <property type="match status" value="1"/>
</dbReference>
<dbReference type="InterPro" id="IPR013083">
    <property type="entry name" value="Znf_RING/FYVE/PHD"/>
</dbReference>
<reference evidence="11 12" key="1">
    <citation type="journal article" date="2018" name="PLoS Genet.">
        <title>Population sequencing reveals clonal diversity and ancestral inbreeding in the grapevine cultivar Chardonnay.</title>
        <authorList>
            <person name="Roach M.J."/>
            <person name="Johnson D.L."/>
            <person name="Bohlmann J."/>
            <person name="van Vuuren H.J."/>
            <person name="Jones S.J."/>
            <person name="Pretorius I.S."/>
            <person name="Schmidt S.A."/>
            <person name="Borneman A.R."/>
        </authorList>
    </citation>
    <scope>NUCLEOTIDE SEQUENCE [LARGE SCALE GENOMIC DNA]</scope>
    <source>
        <strain evidence="12">cv. Chardonnay</strain>
        <tissue evidence="11">Leaf</tissue>
    </source>
</reference>
<evidence type="ECO:0000313" key="11">
    <source>
        <dbReference type="EMBL" id="RVW95500.1"/>
    </source>
</evidence>
<proteinExistence type="inferred from homology"/>
<gene>
    <name evidence="11" type="primary">SINAT3_9</name>
    <name evidence="11" type="ORF">CK203_028771</name>
</gene>
<keyword evidence="6" id="KW-0479">Metal-binding</keyword>
<evidence type="ECO:0000256" key="3">
    <source>
        <dbReference type="ARBA" id="ARBA00009119"/>
    </source>
</evidence>
<dbReference type="GO" id="GO:0061630">
    <property type="term" value="F:ubiquitin protein ligase activity"/>
    <property type="evidence" value="ECO:0007669"/>
    <property type="project" value="UniProtKB-EC"/>
</dbReference>
<dbReference type="Gene3D" id="3.30.40.10">
    <property type="entry name" value="Zinc/RING finger domain, C3HC4 (zinc finger)"/>
    <property type="match status" value="1"/>
</dbReference>
<dbReference type="GO" id="GO:0005737">
    <property type="term" value="C:cytoplasm"/>
    <property type="evidence" value="ECO:0007669"/>
    <property type="project" value="InterPro"/>
</dbReference>
<keyword evidence="8" id="KW-0833">Ubl conjugation pathway</keyword>
<comment type="similarity">
    <text evidence="3">Belongs to the SINA (Seven in absentia) family.</text>
</comment>
<dbReference type="PANTHER" id="PTHR10315:SF80">
    <property type="entry name" value="E3 UBIQUITIN-PROTEIN LIGASE SINAT3"/>
    <property type="match status" value="1"/>
</dbReference>
<organism evidence="11 12">
    <name type="scientific">Vitis vinifera</name>
    <name type="common">Grape</name>
    <dbReference type="NCBI Taxonomy" id="29760"/>
    <lineage>
        <taxon>Eukaryota</taxon>
        <taxon>Viridiplantae</taxon>
        <taxon>Streptophyta</taxon>
        <taxon>Embryophyta</taxon>
        <taxon>Tracheophyta</taxon>
        <taxon>Spermatophyta</taxon>
        <taxon>Magnoliopsida</taxon>
        <taxon>eudicotyledons</taxon>
        <taxon>Gunneridae</taxon>
        <taxon>Pentapetalae</taxon>
        <taxon>rosids</taxon>
        <taxon>Vitales</taxon>
        <taxon>Vitaceae</taxon>
        <taxon>Viteae</taxon>
        <taxon>Vitis</taxon>
    </lineage>
</organism>
<dbReference type="Proteomes" id="UP000288805">
    <property type="component" value="Unassembled WGS sequence"/>
</dbReference>
<evidence type="ECO:0000256" key="9">
    <source>
        <dbReference type="ARBA" id="ARBA00022833"/>
    </source>
</evidence>
<dbReference type="InterPro" id="IPR052088">
    <property type="entry name" value="E3_ubiquitin-ligase_SINA"/>
</dbReference>
<evidence type="ECO:0000256" key="2">
    <source>
        <dbReference type="ARBA" id="ARBA00004906"/>
    </source>
</evidence>
<feature type="domain" description="Seven-in-absentia protein TRAF-like" evidence="10">
    <location>
        <begin position="289"/>
        <end position="374"/>
    </location>
</feature>
<name>A0A438IFJ0_VITVI</name>
<dbReference type="GO" id="GO:0006511">
    <property type="term" value="P:ubiquitin-dependent protein catabolic process"/>
    <property type="evidence" value="ECO:0007669"/>
    <property type="project" value="InterPro"/>
</dbReference>
<evidence type="ECO:0000256" key="5">
    <source>
        <dbReference type="ARBA" id="ARBA00022679"/>
    </source>
</evidence>
<dbReference type="AlphaFoldDB" id="A0A438IFJ0"/>
<evidence type="ECO:0000256" key="6">
    <source>
        <dbReference type="ARBA" id="ARBA00022723"/>
    </source>
</evidence>
<keyword evidence="9" id="KW-0862">Zinc</keyword>
<evidence type="ECO:0000256" key="1">
    <source>
        <dbReference type="ARBA" id="ARBA00000900"/>
    </source>
</evidence>
<sequence>MESGESSECVASSGCHHHHRSSLRHHQNGVVSGVLRRSLTMVLELLKCSVCFDFIGMVIEEHTPSSRHQALGSLASSTFDDRVILIMNALNCATMDTHSVQAVKQGYSTNVPVYEEFGCPEIIPYHTKLMHEDFRPYSCPWYGCPCSAVGDIPLLVSHLTDYHKACHNGHTLCSSCKARALNKCLSCTQQLGNIRCLALEKMGMSLELHCKYEEFGCPEIIPYYTKCIHEDCVTSGHTAVHVLDGSALLLGYSIPCFSPDRLSQGRHDLFRKHNIKMNTLAPYIKRIINCYGKYFCVHAEAFFQASTPICVVFLSLTGNHAEACNYSCSLEIGGNGRKLTFEGIPRSIRESERSLESADSLIVLGSMVHSLGGETREPKLEITCRIRKSQIPMCACVDKTG</sequence>
<dbReference type="PANTHER" id="PTHR10315">
    <property type="entry name" value="E3 UBIQUITIN PROTEIN LIGASE SIAH"/>
    <property type="match status" value="1"/>
</dbReference>
<evidence type="ECO:0000256" key="7">
    <source>
        <dbReference type="ARBA" id="ARBA00022771"/>
    </source>
</evidence>
<evidence type="ECO:0000256" key="8">
    <source>
        <dbReference type="ARBA" id="ARBA00022786"/>
    </source>
</evidence>
<keyword evidence="5" id="KW-0808">Transferase</keyword>
<accession>A0A438IFJ0</accession>
<protein>
    <recommendedName>
        <fullName evidence="4">RING-type E3 ubiquitin transferase</fullName>
        <ecNumber evidence="4">2.3.2.27</ecNumber>
    </recommendedName>
</protein>
<dbReference type="EMBL" id="QGNW01000114">
    <property type="protein sequence ID" value="RVW95500.1"/>
    <property type="molecule type" value="Genomic_DNA"/>
</dbReference>
<comment type="pathway">
    <text evidence="2">Protein modification; protein ubiquitination.</text>
</comment>
<dbReference type="FunFam" id="3.30.40.10:FF:000041">
    <property type="entry name" value="E3 ubiquitin-protein ligase SINAT3"/>
    <property type="match status" value="1"/>
</dbReference>
<dbReference type="Pfam" id="PF03145">
    <property type="entry name" value="Sina_TRAF"/>
    <property type="match status" value="1"/>
</dbReference>
<evidence type="ECO:0000259" key="10">
    <source>
        <dbReference type="Pfam" id="PF03145"/>
    </source>
</evidence>
<dbReference type="EC" id="2.3.2.27" evidence="4"/>